<protein>
    <submittedName>
        <fullName evidence="2">Uncharacterized protein</fullName>
    </submittedName>
</protein>
<evidence type="ECO:0000313" key="2">
    <source>
        <dbReference type="EMBL" id="TKK65526.1"/>
    </source>
</evidence>
<name>A0A4U3KWP0_9BACT</name>
<dbReference type="OrthoDB" id="668891at2"/>
<comment type="caution">
    <text evidence="2">The sequence shown here is derived from an EMBL/GenBank/DDBJ whole genome shotgun (WGS) entry which is preliminary data.</text>
</comment>
<accession>A0A4U3KWP0</accession>
<evidence type="ECO:0000256" key="1">
    <source>
        <dbReference type="SAM" id="SignalP"/>
    </source>
</evidence>
<dbReference type="EMBL" id="SZQL01000020">
    <property type="protein sequence ID" value="TKK65526.1"/>
    <property type="molecule type" value="Genomic_DNA"/>
</dbReference>
<keyword evidence="1" id="KW-0732">Signal</keyword>
<proteinExistence type="predicted"/>
<dbReference type="RefSeq" id="WP_137263517.1">
    <property type="nucleotide sequence ID" value="NZ_SZQL01000020.1"/>
</dbReference>
<feature type="chain" id="PRO_5020295095" evidence="1">
    <location>
        <begin position="20"/>
        <end position="254"/>
    </location>
</feature>
<sequence length="254" mass="28810">MRQFLVSFVLLMLAAGALSCQKETADVQLSPLTSYYPLQVGNSYTYRLDSTVYLEFGSTVATVSYIAKDSIMSTFNDDAGRTTYLVYRYLTDTLKKAPFAYNAAYYVVSTGKTVEITDANNLHFINLAQPIAATTTWLGNAYIDTKSFYTELSYMDNWNYTYQNLNAPFTVLKGSIDSTITIVAIDETRPDDSPFDPQYFKQRDYAEEVYAKGIGLIYKDFIHWIWQPSDNINPGHYADGSYGIKMSLVDYHVQ</sequence>
<dbReference type="PROSITE" id="PS51257">
    <property type="entry name" value="PROKAR_LIPOPROTEIN"/>
    <property type="match status" value="1"/>
</dbReference>
<evidence type="ECO:0000313" key="3">
    <source>
        <dbReference type="Proteomes" id="UP000305848"/>
    </source>
</evidence>
<keyword evidence="3" id="KW-1185">Reference proteome</keyword>
<organism evidence="2 3">
    <name type="scientific">Ilyomonas limi</name>
    <dbReference type="NCBI Taxonomy" id="2575867"/>
    <lineage>
        <taxon>Bacteria</taxon>
        <taxon>Pseudomonadati</taxon>
        <taxon>Bacteroidota</taxon>
        <taxon>Chitinophagia</taxon>
        <taxon>Chitinophagales</taxon>
        <taxon>Chitinophagaceae</taxon>
        <taxon>Ilyomonas</taxon>
    </lineage>
</organism>
<dbReference type="AlphaFoldDB" id="A0A4U3KWP0"/>
<gene>
    <name evidence="2" type="ORF">FC093_19610</name>
</gene>
<dbReference type="Proteomes" id="UP000305848">
    <property type="component" value="Unassembled WGS sequence"/>
</dbReference>
<reference evidence="2 3" key="1">
    <citation type="submission" date="2019-05" db="EMBL/GenBank/DDBJ databases">
        <title>Panacibacter sp. strain 17mud1-8 Genome sequencing and assembly.</title>
        <authorList>
            <person name="Chhetri G."/>
        </authorList>
    </citation>
    <scope>NUCLEOTIDE SEQUENCE [LARGE SCALE GENOMIC DNA]</scope>
    <source>
        <strain evidence="2 3">17mud1-8</strain>
    </source>
</reference>
<feature type="signal peptide" evidence="1">
    <location>
        <begin position="1"/>
        <end position="19"/>
    </location>
</feature>